<reference evidence="1 2" key="1">
    <citation type="journal article" date="2006" name="Science">
        <title>The genome of black cottonwood, Populus trichocarpa (Torr. &amp; Gray).</title>
        <authorList>
            <person name="Tuskan G.A."/>
            <person name="Difazio S."/>
            <person name="Jansson S."/>
            <person name="Bohlmann J."/>
            <person name="Grigoriev I."/>
            <person name="Hellsten U."/>
            <person name="Putnam N."/>
            <person name="Ralph S."/>
            <person name="Rombauts S."/>
            <person name="Salamov A."/>
            <person name="Schein J."/>
            <person name="Sterck L."/>
            <person name="Aerts A."/>
            <person name="Bhalerao R.R."/>
            <person name="Bhalerao R.P."/>
            <person name="Blaudez D."/>
            <person name="Boerjan W."/>
            <person name="Brun A."/>
            <person name="Brunner A."/>
            <person name="Busov V."/>
            <person name="Campbell M."/>
            <person name="Carlson J."/>
            <person name="Chalot M."/>
            <person name="Chapman J."/>
            <person name="Chen G.L."/>
            <person name="Cooper D."/>
            <person name="Coutinho P.M."/>
            <person name="Couturier J."/>
            <person name="Covert S."/>
            <person name="Cronk Q."/>
            <person name="Cunningham R."/>
            <person name="Davis J."/>
            <person name="Degroeve S."/>
            <person name="Dejardin A."/>
            <person name="Depamphilis C."/>
            <person name="Detter J."/>
            <person name="Dirks B."/>
            <person name="Dubchak I."/>
            <person name="Duplessis S."/>
            <person name="Ehlting J."/>
            <person name="Ellis B."/>
            <person name="Gendler K."/>
            <person name="Goodstein D."/>
            <person name="Gribskov M."/>
            <person name="Grimwood J."/>
            <person name="Groover A."/>
            <person name="Gunter L."/>
            <person name="Hamberger B."/>
            <person name="Heinze B."/>
            <person name="Helariutta Y."/>
            <person name="Henrissat B."/>
            <person name="Holligan D."/>
            <person name="Holt R."/>
            <person name="Huang W."/>
            <person name="Islam-Faridi N."/>
            <person name="Jones S."/>
            <person name="Jones-Rhoades M."/>
            <person name="Jorgensen R."/>
            <person name="Joshi C."/>
            <person name="Kangasjarvi J."/>
            <person name="Karlsson J."/>
            <person name="Kelleher C."/>
            <person name="Kirkpatrick R."/>
            <person name="Kirst M."/>
            <person name="Kohler A."/>
            <person name="Kalluri U."/>
            <person name="Larimer F."/>
            <person name="Leebens-Mack J."/>
            <person name="Leple J.C."/>
            <person name="Locascio P."/>
            <person name="Lou Y."/>
            <person name="Lucas S."/>
            <person name="Martin F."/>
            <person name="Montanini B."/>
            <person name="Napoli C."/>
            <person name="Nelson D.R."/>
            <person name="Nelson C."/>
            <person name="Nieminen K."/>
            <person name="Nilsson O."/>
            <person name="Pereda V."/>
            <person name="Peter G."/>
            <person name="Philippe R."/>
            <person name="Pilate G."/>
            <person name="Poliakov A."/>
            <person name="Razumovskaya J."/>
            <person name="Richardson P."/>
            <person name="Rinaldi C."/>
            <person name="Ritland K."/>
            <person name="Rouze P."/>
            <person name="Ryaboy D."/>
            <person name="Schmutz J."/>
            <person name="Schrader J."/>
            <person name="Segerman B."/>
            <person name="Shin H."/>
            <person name="Siddiqui A."/>
            <person name="Sterky F."/>
            <person name="Terry A."/>
            <person name="Tsai C.J."/>
            <person name="Uberbacher E."/>
            <person name="Unneberg P."/>
            <person name="Vahala J."/>
            <person name="Wall K."/>
            <person name="Wessler S."/>
            <person name="Yang G."/>
            <person name="Yin T."/>
            <person name="Douglas C."/>
            <person name="Marra M."/>
            <person name="Sandberg G."/>
            <person name="Van de Peer Y."/>
            <person name="Rokhsar D."/>
        </authorList>
    </citation>
    <scope>NUCLEOTIDE SEQUENCE [LARGE SCALE GENOMIC DNA]</scope>
    <source>
        <strain evidence="2">cv. Nisqually</strain>
    </source>
</reference>
<keyword evidence="2" id="KW-1185">Reference proteome</keyword>
<sequence>MYKDHICSLAIYNQNSQLPVIDRPYKRIPQDDFRRRRRRRIKGKDQRDHCLTLHISLCRHQQLYVSCLLVSS</sequence>
<proteinExistence type="predicted"/>
<dbReference type="Proteomes" id="UP000006729">
    <property type="component" value="Chromosome 15"/>
</dbReference>
<protein>
    <submittedName>
        <fullName evidence="1">Uncharacterized protein</fullName>
    </submittedName>
</protein>
<comment type="caution">
    <text evidence="1">The sequence shown here is derived from an EMBL/GenBank/DDBJ whole genome shotgun (WGS) entry which is preliminary data.</text>
</comment>
<evidence type="ECO:0000313" key="2">
    <source>
        <dbReference type="Proteomes" id="UP000006729"/>
    </source>
</evidence>
<gene>
    <name evidence="1" type="ORF">POPTR_015G043301v4</name>
</gene>
<evidence type="ECO:0000313" key="1">
    <source>
        <dbReference type="EMBL" id="KAI9381030.1"/>
    </source>
</evidence>
<accession>A0ACC0RW13</accession>
<organism evidence="1 2">
    <name type="scientific">Populus trichocarpa</name>
    <name type="common">Western balsam poplar</name>
    <name type="synonym">Populus balsamifera subsp. trichocarpa</name>
    <dbReference type="NCBI Taxonomy" id="3694"/>
    <lineage>
        <taxon>Eukaryota</taxon>
        <taxon>Viridiplantae</taxon>
        <taxon>Streptophyta</taxon>
        <taxon>Embryophyta</taxon>
        <taxon>Tracheophyta</taxon>
        <taxon>Spermatophyta</taxon>
        <taxon>Magnoliopsida</taxon>
        <taxon>eudicotyledons</taxon>
        <taxon>Gunneridae</taxon>
        <taxon>Pentapetalae</taxon>
        <taxon>rosids</taxon>
        <taxon>fabids</taxon>
        <taxon>Malpighiales</taxon>
        <taxon>Salicaceae</taxon>
        <taxon>Saliceae</taxon>
        <taxon>Populus</taxon>
    </lineage>
</organism>
<name>A0ACC0RW13_POPTR</name>
<dbReference type="EMBL" id="CM009304">
    <property type="protein sequence ID" value="KAI9381030.1"/>
    <property type="molecule type" value="Genomic_DNA"/>
</dbReference>